<evidence type="ECO:0008006" key="5">
    <source>
        <dbReference type="Google" id="ProtNLM"/>
    </source>
</evidence>
<organism evidence="3 4">
    <name type="scientific">Rhizobium leguminosarum</name>
    <dbReference type="NCBI Taxonomy" id="384"/>
    <lineage>
        <taxon>Bacteria</taxon>
        <taxon>Pseudomonadati</taxon>
        <taxon>Pseudomonadota</taxon>
        <taxon>Alphaproteobacteria</taxon>
        <taxon>Hyphomicrobiales</taxon>
        <taxon>Rhizobiaceae</taxon>
        <taxon>Rhizobium/Agrobacterium group</taxon>
        <taxon>Rhizobium</taxon>
    </lineage>
</organism>
<dbReference type="EMBL" id="WUEZ01000039">
    <property type="protein sequence ID" value="NEI37680.1"/>
    <property type="molecule type" value="Genomic_DNA"/>
</dbReference>
<proteinExistence type="predicted"/>
<feature type="transmembrane region" description="Helical" evidence="2">
    <location>
        <begin position="17"/>
        <end position="42"/>
    </location>
</feature>
<sequence>MSDHTIRSESKGYNRGLILGFTMAESLLLVVFCLLLVAGAIISKERLRASTAEQNSARLEDEVTKKAAEIKQLRDDIVVLTANQPDDIREQKTDWRELVLAHKIVETLTVQLAEKDAEKITDRVQAMLETQTASAKLLEERQRLEKELSEANARLAALEEKQIEDNAMGEAAKNAKPHEWPPIISLSEANGNYFKSGSAQLELTFVDKLNGKISEEIATSLKNYGADIVEVIGHTDEQPVSRSNSTMDKNVIDVLSSKKSVDALLPADNAGLGLARAISVANVLRANAALSGITILPLSGAQLILPGDTVTAGESGAVENRRRIEIRIRRRLAPIQ</sequence>
<protein>
    <recommendedName>
        <fullName evidence="5">OmpA-like domain-containing protein</fullName>
    </recommendedName>
</protein>
<keyword evidence="2" id="KW-0472">Membrane</keyword>
<keyword evidence="2" id="KW-1133">Transmembrane helix</keyword>
<dbReference type="InterPro" id="IPR036737">
    <property type="entry name" value="OmpA-like_sf"/>
</dbReference>
<feature type="coiled-coil region" evidence="1">
    <location>
        <begin position="42"/>
        <end position="76"/>
    </location>
</feature>
<keyword evidence="1" id="KW-0175">Coiled coil</keyword>
<comment type="caution">
    <text evidence="3">The sequence shown here is derived from an EMBL/GenBank/DDBJ whole genome shotgun (WGS) entry which is preliminary data.</text>
</comment>
<dbReference type="Gene3D" id="3.30.1330.60">
    <property type="entry name" value="OmpA-like domain"/>
    <property type="match status" value="1"/>
</dbReference>
<evidence type="ECO:0000313" key="4">
    <source>
        <dbReference type="Proteomes" id="UP000471560"/>
    </source>
</evidence>
<evidence type="ECO:0000256" key="2">
    <source>
        <dbReference type="SAM" id="Phobius"/>
    </source>
</evidence>
<evidence type="ECO:0000256" key="1">
    <source>
        <dbReference type="SAM" id="Coils"/>
    </source>
</evidence>
<dbReference type="AlphaFoldDB" id="A0A6P0BCN9"/>
<feature type="coiled-coil region" evidence="1">
    <location>
        <begin position="110"/>
        <end position="161"/>
    </location>
</feature>
<evidence type="ECO:0000313" key="3">
    <source>
        <dbReference type="EMBL" id="NEI37680.1"/>
    </source>
</evidence>
<reference evidence="3 4" key="1">
    <citation type="submission" date="2019-12" db="EMBL/GenBank/DDBJ databases">
        <title>Rhizobium genotypes associated with high levels of biological nitrogen fixation by grain legumes in a temperate-maritime cropping system.</title>
        <authorList>
            <person name="Maluk M."/>
            <person name="Francesc Ferrando Molina F."/>
            <person name="Lopez Del Egido L."/>
            <person name="Lafos M."/>
            <person name="Langarica-Fuentes A."/>
            <person name="Gebre Yohannes G."/>
            <person name="Young M.W."/>
            <person name="Martin P."/>
            <person name="Gantlett R."/>
            <person name="Kenicer G."/>
            <person name="Hawes C."/>
            <person name="Begg G.S."/>
            <person name="Quilliam R.S."/>
            <person name="Squire G.R."/>
            <person name="Poole P.S."/>
            <person name="Young P.W."/>
            <person name="Iannetta P.M."/>
            <person name="James E.K."/>
        </authorList>
    </citation>
    <scope>NUCLEOTIDE SEQUENCE [LARGE SCALE GENOMIC DNA]</scope>
    <source>
        <strain evidence="3 4">JHI1096</strain>
    </source>
</reference>
<name>A0A6P0BCN9_RHILE</name>
<accession>A0A6P0BCN9</accession>
<keyword evidence="2" id="KW-0812">Transmembrane</keyword>
<dbReference type="Proteomes" id="UP000471560">
    <property type="component" value="Unassembled WGS sequence"/>
</dbReference>
<gene>
    <name evidence="3" type="ORF">GR204_27580</name>
</gene>
<dbReference type="SUPFAM" id="SSF103088">
    <property type="entry name" value="OmpA-like"/>
    <property type="match status" value="1"/>
</dbReference>